<evidence type="ECO:0000259" key="1">
    <source>
        <dbReference type="PROSITE" id="PS50206"/>
    </source>
</evidence>
<dbReference type="CDD" id="cd00158">
    <property type="entry name" value="RHOD"/>
    <property type="match status" value="1"/>
</dbReference>
<evidence type="ECO:0000313" key="4">
    <source>
        <dbReference type="Proteomes" id="UP001068021"/>
    </source>
</evidence>
<dbReference type="Proteomes" id="UP001068021">
    <property type="component" value="Unassembled WGS sequence"/>
</dbReference>
<proteinExistence type="predicted"/>
<comment type="caution">
    <text evidence="2">The sequence shown here is derived from an EMBL/GenBank/DDBJ whole genome shotgun (WGS) entry which is preliminary data.</text>
</comment>
<organism evidence="2 4">
    <name type="scientific">Methanobacterium veterum</name>
    <dbReference type="NCBI Taxonomy" id="408577"/>
    <lineage>
        <taxon>Archaea</taxon>
        <taxon>Methanobacteriati</taxon>
        <taxon>Methanobacteriota</taxon>
        <taxon>Methanomada group</taxon>
        <taxon>Methanobacteria</taxon>
        <taxon>Methanobacteriales</taxon>
        <taxon>Methanobacteriaceae</taxon>
        <taxon>Methanobacterium</taxon>
    </lineage>
</organism>
<reference evidence="2" key="1">
    <citation type="submission" date="2022-12" db="EMBL/GenBank/DDBJ databases">
        <title>Reclassification of two methanogenic archaea species isolated from the Kolyma lowland permafrost.</title>
        <authorList>
            <person name="Trubitsyn V.E."/>
            <person name="Rivkina E.M."/>
            <person name="Shcherbakova V.A."/>
        </authorList>
    </citation>
    <scope>NUCLEOTIDE SEQUENCE</scope>
    <source>
        <strain evidence="2">M2</strain>
        <strain evidence="3">MK4</strain>
    </source>
</reference>
<dbReference type="SUPFAM" id="SSF52821">
    <property type="entry name" value="Rhodanese/Cell cycle control phosphatase"/>
    <property type="match status" value="1"/>
</dbReference>
<dbReference type="Gene3D" id="3.40.250.10">
    <property type="entry name" value="Rhodanese-like domain"/>
    <property type="match status" value="1"/>
</dbReference>
<protein>
    <submittedName>
        <fullName evidence="2">Rhodanese-like domain-containing protein</fullName>
    </submittedName>
</protein>
<sequence>MSAHKKEFEEIEPKEVFTILEKHRDDPDFVVLDVRTPEEYDGGHIENAYLLNFKSGSFEDELENMDKNKRYYVYCRTGRRSRKAVELMKERGYSEAHNVIGGIDKWKRSRLPVEK</sequence>
<dbReference type="Proteomes" id="UP001074446">
    <property type="component" value="Unassembled WGS sequence"/>
</dbReference>
<dbReference type="AlphaFoldDB" id="A0A9E4ZZ18"/>
<feature type="domain" description="Rhodanese" evidence="1">
    <location>
        <begin position="25"/>
        <end position="115"/>
    </location>
</feature>
<name>A0A9E4ZZ18_9EURY</name>
<gene>
    <name evidence="3" type="ORF">O3H35_14740</name>
    <name evidence="2" type="ORF">O3H54_13755</name>
</gene>
<dbReference type="SMART" id="SM00450">
    <property type="entry name" value="RHOD"/>
    <property type="match status" value="1"/>
</dbReference>
<keyword evidence="4" id="KW-1185">Reference proteome</keyword>
<dbReference type="PROSITE" id="PS50206">
    <property type="entry name" value="RHODANESE_3"/>
    <property type="match status" value="1"/>
</dbReference>
<dbReference type="RefSeq" id="WP_052376189.1">
    <property type="nucleotide sequence ID" value="NZ_JAPVER010000020.1"/>
</dbReference>
<dbReference type="InterPro" id="IPR050229">
    <property type="entry name" value="GlpE_sulfurtransferase"/>
</dbReference>
<dbReference type="EMBL" id="JAPVER010000020">
    <property type="protein sequence ID" value="MCZ3366947.1"/>
    <property type="molecule type" value="Genomic_DNA"/>
</dbReference>
<dbReference type="EMBL" id="JAPVES010000030">
    <property type="protein sequence ID" value="MCZ3373906.1"/>
    <property type="molecule type" value="Genomic_DNA"/>
</dbReference>
<dbReference type="Pfam" id="PF00581">
    <property type="entry name" value="Rhodanese"/>
    <property type="match status" value="1"/>
</dbReference>
<accession>A0A9E4ZZ18</accession>
<dbReference type="InterPro" id="IPR036873">
    <property type="entry name" value="Rhodanese-like_dom_sf"/>
</dbReference>
<dbReference type="PANTHER" id="PTHR43031:SF1">
    <property type="entry name" value="PYRIDINE NUCLEOTIDE-DISULPHIDE OXIDOREDUCTASE"/>
    <property type="match status" value="1"/>
</dbReference>
<dbReference type="InterPro" id="IPR001763">
    <property type="entry name" value="Rhodanese-like_dom"/>
</dbReference>
<evidence type="ECO:0000313" key="3">
    <source>
        <dbReference type="EMBL" id="MCZ3373906.1"/>
    </source>
</evidence>
<dbReference type="PANTHER" id="PTHR43031">
    <property type="entry name" value="FAD-DEPENDENT OXIDOREDUCTASE"/>
    <property type="match status" value="1"/>
</dbReference>
<evidence type="ECO:0000313" key="2">
    <source>
        <dbReference type="EMBL" id="MCZ3366947.1"/>
    </source>
</evidence>